<accession>A0ABW3YAQ5</accession>
<reference evidence="4" key="1">
    <citation type="journal article" date="2019" name="Int. J. Syst. Evol. Microbiol.">
        <title>The Global Catalogue of Microorganisms (GCM) 10K type strain sequencing project: providing services to taxonomists for standard genome sequencing and annotation.</title>
        <authorList>
            <consortium name="The Broad Institute Genomics Platform"/>
            <consortium name="The Broad Institute Genome Sequencing Center for Infectious Disease"/>
            <person name="Wu L."/>
            <person name="Ma J."/>
        </authorList>
    </citation>
    <scope>NUCLEOTIDE SEQUENCE [LARGE SCALE GENOMIC DNA]</scope>
    <source>
        <strain evidence="4">JCM 31037</strain>
    </source>
</reference>
<evidence type="ECO:0000313" key="4">
    <source>
        <dbReference type="Proteomes" id="UP001597260"/>
    </source>
</evidence>
<sequence>MAAVEVAVGRGGGGTGQHHGRLALLDVLRGVAILGTLATNIWIFATPGGEQRVLDDSASISVTAGLSTDPGAALVEGAFRFLANGKFLALLTILFGVGLAIQHRSSQSRGRPWLRSYLWRPVLLFIEGSLHFLLIFAYDVLMGYALTAVLVAVLVGRSVRTQRVAMYLAGSLHVTFMALLTVALLLAPATGPATTTDGAPRGEGALFTTGSYLDQVSFRVENLLALRLEPIISFGLLVFLFLLGVRLFHAGAFGADERGQLLRRRLIWIGLGVGLPLNVSTTLIGPELFLVDRYVCAPIMALGYLGLVGWIVDRARSADPVTTALAAVGRTALSGYVLQNLLSAIVCYGWGLGLATALDASRPWWVLAMWVMVGVILVGMSRLWLRWLGQGPLEAAQKWVLTRLSR</sequence>
<dbReference type="EMBL" id="JBHTMP010000004">
    <property type="protein sequence ID" value="MFD1320339.1"/>
    <property type="molecule type" value="Genomic_DNA"/>
</dbReference>
<gene>
    <name evidence="3" type="ORF">ACFQ4H_04450</name>
</gene>
<feature type="transmembrane region" description="Helical" evidence="1">
    <location>
        <begin position="364"/>
        <end position="385"/>
    </location>
</feature>
<name>A0ABW3YAQ5_9ACTN</name>
<dbReference type="Pfam" id="PF04235">
    <property type="entry name" value="DUF418"/>
    <property type="match status" value="1"/>
</dbReference>
<evidence type="ECO:0000256" key="1">
    <source>
        <dbReference type="SAM" id="Phobius"/>
    </source>
</evidence>
<comment type="caution">
    <text evidence="3">The sequence shown here is derived from an EMBL/GenBank/DDBJ whole genome shotgun (WGS) entry which is preliminary data.</text>
</comment>
<feature type="transmembrane region" description="Helical" evidence="1">
    <location>
        <begin position="231"/>
        <end position="254"/>
    </location>
</feature>
<keyword evidence="1" id="KW-0812">Transmembrane</keyword>
<feature type="transmembrane region" description="Helical" evidence="1">
    <location>
        <begin position="266"/>
        <end position="285"/>
    </location>
</feature>
<proteinExistence type="predicted"/>
<evidence type="ECO:0000313" key="3">
    <source>
        <dbReference type="EMBL" id="MFD1320339.1"/>
    </source>
</evidence>
<organism evidence="3 4">
    <name type="scientific">Micromonospora sonneratiae</name>
    <dbReference type="NCBI Taxonomy" id="1184706"/>
    <lineage>
        <taxon>Bacteria</taxon>
        <taxon>Bacillati</taxon>
        <taxon>Actinomycetota</taxon>
        <taxon>Actinomycetes</taxon>
        <taxon>Micromonosporales</taxon>
        <taxon>Micromonosporaceae</taxon>
        <taxon>Micromonospora</taxon>
    </lineage>
</organism>
<dbReference type="PANTHER" id="PTHR30590">
    <property type="entry name" value="INNER MEMBRANE PROTEIN"/>
    <property type="match status" value="1"/>
</dbReference>
<protein>
    <submittedName>
        <fullName evidence="3">DUF418 domain-containing protein</fullName>
    </submittedName>
</protein>
<feature type="transmembrane region" description="Helical" evidence="1">
    <location>
        <begin position="87"/>
        <end position="105"/>
    </location>
</feature>
<feature type="transmembrane region" description="Helical" evidence="1">
    <location>
        <begin position="166"/>
        <end position="187"/>
    </location>
</feature>
<evidence type="ECO:0000259" key="2">
    <source>
        <dbReference type="Pfam" id="PF04235"/>
    </source>
</evidence>
<dbReference type="RefSeq" id="WP_377567234.1">
    <property type="nucleotide sequence ID" value="NZ_JBHTMP010000004.1"/>
</dbReference>
<feature type="transmembrane region" description="Helical" evidence="1">
    <location>
        <begin position="141"/>
        <end position="159"/>
    </location>
</feature>
<keyword evidence="1" id="KW-1133">Transmembrane helix</keyword>
<dbReference type="InterPro" id="IPR007349">
    <property type="entry name" value="DUF418"/>
</dbReference>
<keyword evidence="4" id="KW-1185">Reference proteome</keyword>
<dbReference type="InterPro" id="IPR052529">
    <property type="entry name" value="Bact_Transport_Assoc"/>
</dbReference>
<dbReference type="Proteomes" id="UP001597260">
    <property type="component" value="Unassembled WGS sequence"/>
</dbReference>
<feature type="transmembrane region" description="Helical" evidence="1">
    <location>
        <begin position="333"/>
        <end position="352"/>
    </location>
</feature>
<feature type="domain" description="DUF418" evidence="2">
    <location>
        <begin position="248"/>
        <end position="400"/>
    </location>
</feature>
<keyword evidence="1" id="KW-0472">Membrane</keyword>
<feature type="transmembrane region" description="Helical" evidence="1">
    <location>
        <begin position="291"/>
        <end position="312"/>
    </location>
</feature>
<dbReference type="PANTHER" id="PTHR30590:SF2">
    <property type="entry name" value="INNER MEMBRANE PROTEIN"/>
    <property type="match status" value="1"/>
</dbReference>